<evidence type="ECO:0000259" key="3">
    <source>
        <dbReference type="Pfam" id="PF01915"/>
    </source>
</evidence>
<dbReference type="PANTHER" id="PTHR30620">
    <property type="entry name" value="PERIPLASMIC BETA-GLUCOSIDASE-RELATED"/>
    <property type="match status" value="1"/>
</dbReference>
<dbReference type="Gene3D" id="3.40.50.1700">
    <property type="entry name" value="Glycoside hydrolase family 3 C-terminal domain"/>
    <property type="match status" value="1"/>
</dbReference>
<dbReference type="PATRIC" id="fig|1220535.3.peg.1840"/>
<dbReference type="STRING" id="1220535.IMCC14465_18500"/>
<dbReference type="GO" id="GO:0009251">
    <property type="term" value="P:glucan catabolic process"/>
    <property type="evidence" value="ECO:0007669"/>
    <property type="project" value="TreeGrafter"/>
</dbReference>
<dbReference type="GO" id="GO:0008422">
    <property type="term" value="F:beta-glucosidase activity"/>
    <property type="evidence" value="ECO:0007669"/>
    <property type="project" value="TreeGrafter"/>
</dbReference>
<dbReference type="Gene3D" id="3.20.20.300">
    <property type="entry name" value="Glycoside hydrolase, family 3, N-terminal domain"/>
    <property type="match status" value="1"/>
</dbReference>
<keyword evidence="1" id="KW-0378">Hydrolase</keyword>
<dbReference type="AlphaFoldDB" id="J9A271"/>
<dbReference type="PRINTS" id="PR00133">
    <property type="entry name" value="GLHYDRLASE3"/>
</dbReference>
<protein>
    <recommendedName>
        <fullName evidence="7">Beta-glucosidase</fullName>
    </recommendedName>
</protein>
<evidence type="ECO:0000313" key="5">
    <source>
        <dbReference type="EMBL" id="EJW20425.1"/>
    </source>
</evidence>
<dbReference type="Pfam" id="PF00933">
    <property type="entry name" value="Glyco_hydro_3"/>
    <property type="match status" value="1"/>
</dbReference>
<evidence type="ECO:0000313" key="6">
    <source>
        <dbReference type="Proteomes" id="UP000004836"/>
    </source>
</evidence>
<dbReference type="InterPro" id="IPR002772">
    <property type="entry name" value="Glyco_hydro_3_C"/>
</dbReference>
<dbReference type="InterPro" id="IPR017853">
    <property type="entry name" value="GH"/>
</dbReference>
<dbReference type="InterPro" id="IPR036962">
    <property type="entry name" value="Glyco_hydro_3_N_sf"/>
</dbReference>
<dbReference type="SUPFAM" id="SSF52279">
    <property type="entry name" value="Beta-D-glucan exohydrolase, C-terminal domain"/>
    <property type="match status" value="1"/>
</dbReference>
<organism evidence="5 6">
    <name type="scientific">alpha proteobacterium IMCC14465</name>
    <dbReference type="NCBI Taxonomy" id="1220535"/>
    <lineage>
        <taxon>Bacteria</taxon>
        <taxon>Pseudomonadati</taxon>
        <taxon>Pseudomonadota</taxon>
        <taxon>Alphaproteobacteria</taxon>
        <taxon>PS1 clade</taxon>
    </lineage>
</organism>
<dbReference type="Pfam" id="PF18559">
    <property type="entry name" value="Exop_C"/>
    <property type="match status" value="1"/>
</dbReference>
<dbReference type="InterPro" id="IPR036881">
    <property type="entry name" value="Glyco_hydro_3_C_sf"/>
</dbReference>
<dbReference type="PANTHER" id="PTHR30620:SF77">
    <property type="entry name" value="LYSOSOMAL BETA GLUCOSIDASE-LIKE"/>
    <property type="match status" value="1"/>
</dbReference>
<name>J9A271_9PROT</name>
<accession>J9A271</accession>
<gene>
    <name evidence="5" type="ORF">IMCC14465_18500</name>
</gene>
<evidence type="ECO:0008006" key="7">
    <source>
        <dbReference type="Google" id="ProtNLM"/>
    </source>
</evidence>
<proteinExistence type="predicted"/>
<dbReference type="SUPFAM" id="SSF51445">
    <property type="entry name" value="(Trans)glycosidases"/>
    <property type="match status" value="1"/>
</dbReference>
<dbReference type="Gene3D" id="2.60.120.430">
    <property type="entry name" value="Galactose-binding lectin"/>
    <property type="match status" value="1"/>
</dbReference>
<evidence type="ECO:0000259" key="2">
    <source>
        <dbReference type="Pfam" id="PF00933"/>
    </source>
</evidence>
<dbReference type="EMBL" id="ALYF01000012">
    <property type="protein sequence ID" value="EJW20425.1"/>
    <property type="molecule type" value="Genomic_DNA"/>
</dbReference>
<dbReference type="OrthoDB" id="9781691at2"/>
<dbReference type="Pfam" id="PF01915">
    <property type="entry name" value="Glyco_hydro_3_C"/>
    <property type="match status" value="1"/>
</dbReference>
<reference evidence="5 6" key="1">
    <citation type="journal article" date="2012" name="J. Bacteriol.">
        <title>Genome Sequence of Strain IMCC14465, Isolated from the East Sea, Belonging to the PS1 Clade of Alphaproteobacteria.</title>
        <authorList>
            <person name="Yang S.J."/>
            <person name="Kang I."/>
            <person name="Cho J.C."/>
        </authorList>
    </citation>
    <scope>NUCLEOTIDE SEQUENCE [LARGE SCALE GENOMIC DNA]</scope>
    <source>
        <strain evidence="5 6">IMCC14465</strain>
    </source>
</reference>
<feature type="domain" description="Glycoside hydrolase family 3 N-terminal" evidence="2">
    <location>
        <begin position="42"/>
        <end position="365"/>
    </location>
</feature>
<dbReference type="Proteomes" id="UP000004836">
    <property type="component" value="Unassembled WGS sequence"/>
</dbReference>
<dbReference type="InterPro" id="IPR051915">
    <property type="entry name" value="Cellulose_Degrad_GH3"/>
</dbReference>
<dbReference type="eggNOG" id="COG1472">
    <property type="taxonomic scope" value="Bacteria"/>
</dbReference>
<evidence type="ECO:0000256" key="1">
    <source>
        <dbReference type="ARBA" id="ARBA00022801"/>
    </source>
</evidence>
<feature type="domain" description="Glycoside hydrolase family 3 C-terminal" evidence="3">
    <location>
        <begin position="406"/>
        <end position="629"/>
    </location>
</feature>
<comment type="caution">
    <text evidence="5">The sequence shown here is derived from an EMBL/GenBank/DDBJ whole genome shotgun (WGS) entry which is preliminary data.</text>
</comment>
<sequence length="834" mass="89994">MFDNRATRKIIFFIAIALIGLQLNACSEDRANQAELILSQMTLEEKIGQVIQADIASVTPAEVKEYNLGSILNGGNSAPGGGKSAAWQDWVALADAYWLASTDTSDGGLGIPAIWGTDAVHGHNNLQSATIFPHNIGLGATGDTDLLERIGAVTAHEVRATGLDWVFAPTVAVARDYRWGRTYESYSENPQLVSDLGAALVLGLQGKPGSETFLGDKKTIATAKHFVGDGGTQYGIDKGDTIVTEQELRDIHAYPYKQAFKNDVQTVMASFSSVNGTKMHESKTYLTGLLRDEMNFKGFVIGDWNGHAEIPGCTATNCPDALLAGVDMYMAPESWKGIYESLKSQVESGAVPMARLDEAVLRILQTKLNAGVFEAGLPSKRPATQQQSLGSAEHRDVAREAVRKSLVLLKNNNNTLPVKPGSNVLVVGAAANSMKDQTGGWTLSWQGNNNSNEEFETGETIYEGLETAITQSGGTISWSKDGRYQQKPDTEPDIETDMAPDIAIVVFGEEPYAEFHGDRMDLIYEFEGDPNLAILKQLKAKGIPVISVFISGRPLWVNSHINLSDSFVAAWLPGTEAGGIADVLIADANGKPRFDFVGKLPFAWPVGATGELVRKDAGTTFQFGYGLNYGDDVQVATLPVSEILKKPEEIFSGEIIAKGKAVDPLEFYLGDLTNSNTPAPMLNLTSLGGSLVSEGTDYQAQEDSRKLSWVNANRAEASARLARPFDLTQIEDYERLTLSLTLKVSATGDDNIILGMACGEGCLSALNMSSTLSDLPRNQWNKLAIPLACFVNKGLDPTKVEVPLFVQAKQGWELSLHQASLSNAKTEELTDCPQ</sequence>
<evidence type="ECO:0000259" key="4">
    <source>
        <dbReference type="Pfam" id="PF18559"/>
    </source>
</evidence>
<keyword evidence="6" id="KW-1185">Reference proteome</keyword>
<dbReference type="InterPro" id="IPR041443">
    <property type="entry name" value="Exop_C"/>
</dbReference>
<dbReference type="InterPro" id="IPR001764">
    <property type="entry name" value="Glyco_hydro_3_N"/>
</dbReference>
<feature type="domain" description="ExoP galactose-binding-like" evidence="4">
    <location>
        <begin position="685"/>
        <end position="819"/>
    </location>
</feature>